<dbReference type="GO" id="GO:0046820">
    <property type="term" value="F:4-amino-4-deoxychorismate synthase activity"/>
    <property type="evidence" value="ECO:0007669"/>
    <property type="project" value="UniProtKB-EC"/>
</dbReference>
<dbReference type="EC" id="2.6.1.85" evidence="1"/>
<dbReference type="Gene3D" id="3.60.120.10">
    <property type="entry name" value="Anthranilate synthase"/>
    <property type="match status" value="1"/>
</dbReference>
<dbReference type="SUPFAM" id="SSF56322">
    <property type="entry name" value="ADC synthase"/>
    <property type="match status" value="1"/>
</dbReference>
<dbReference type="InterPro" id="IPR006805">
    <property type="entry name" value="Anth_synth_I_N"/>
</dbReference>
<dbReference type="NCBIfam" id="TIGR00553">
    <property type="entry name" value="pabB"/>
    <property type="match status" value="1"/>
</dbReference>
<dbReference type="PANTHER" id="PTHR11236:SF50">
    <property type="entry name" value="AMINODEOXYCHORISMATE SYNTHASE COMPONENT 1"/>
    <property type="match status" value="1"/>
</dbReference>
<organism evidence="6 7">
    <name type="scientific">Cohaesibacter celericrescens</name>
    <dbReference type="NCBI Taxonomy" id="2067669"/>
    <lineage>
        <taxon>Bacteria</taxon>
        <taxon>Pseudomonadati</taxon>
        <taxon>Pseudomonadota</taxon>
        <taxon>Alphaproteobacteria</taxon>
        <taxon>Hyphomicrobiales</taxon>
        <taxon>Cohaesibacteraceae</taxon>
    </lineage>
</organism>
<dbReference type="Pfam" id="PF04715">
    <property type="entry name" value="Anth_synt_I_N"/>
    <property type="match status" value="1"/>
</dbReference>
<evidence type="ECO:0000313" key="6">
    <source>
        <dbReference type="EMBL" id="PLW77704.1"/>
    </source>
</evidence>
<feature type="domain" description="Anthranilate synthase component I N-terminal" evidence="5">
    <location>
        <begin position="25"/>
        <end position="152"/>
    </location>
</feature>
<accession>A0A2N5XT85</accession>
<feature type="domain" description="Chorismate-utilising enzyme C-terminal" evidence="4">
    <location>
        <begin position="218"/>
        <end position="477"/>
    </location>
</feature>
<name>A0A2N5XT85_9HYPH</name>
<dbReference type="OrthoDB" id="9803598at2"/>
<feature type="region of interest" description="Disordered" evidence="3">
    <location>
        <begin position="490"/>
        <end position="510"/>
    </location>
</feature>
<dbReference type="PANTHER" id="PTHR11236">
    <property type="entry name" value="AMINOBENZOATE/ANTHRANILATE SYNTHASE"/>
    <property type="match status" value="1"/>
</dbReference>
<keyword evidence="7" id="KW-1185">Reference proteome</keyword>
<evidence type="ECO:0000256" key="3">
    <source>
        <dbReference type="SAM" id="MobiDB-lite"/>
    </source>
</evidence>
<dbReference type="Proteomes" id="UP000234881">
    <property type="component" value="Unassembled WGS sequence"/>
</dbReference>
<dbReference type="InterPro" id="IPR005801">
    <property type="entry name" value="ADC_synthase"/>
</dbReference>
<dbReference type="AlphaFoldDB" id="A0A2N5XT85"/>
<keyword evidence="2" id="KW-0808">Transferase</keyword>
<gene>
    <name evidence="6" type="primary">pabB</name>
    <name evidence="6" type="ORF">C0081_08500</name>
</gene>
<protein>
    <recommendedName>
        <fullName evidence="1">aminodeoxychorismate synthase</fullName>
        <ecNumber evidence="1">2.6.1.85</ecNumber>
    </recommendedName>
</protein>
<reference evidence="6 7" key="1">
    <citation type="submission" date="2018-01" db="EMBL/GenBank/DDBJ databases">
        <title>The draft genome sequence of Cohaesibacter sp. H1304.</title>
        <authorList>
            <person name="Wang N.-N."/>
            <person name="Du Z.-J."/>
        </authorList>
    </citation>
    <scope>NUCLEOTIDE SEQUENCE [LARGE SCALE GENOMIC DNA]</scope>
    <source>
        <strain evidence="6 7">H1304</strain>
    </source>
</reference>
<evidence type="ECO:0000313" key="7">
    <source>
        <dbReference type="Proteomes" id="UP000234881"/>
    </source>
</evidence>
<sequence length="510" mass="56371">MTKISKTHHAQPVSCPLVEEVPFTDPAALLQHLRNHQDLAFLDSVDRSPSLGRYSYLAYSAFGTFRATMGRAFWNGKAFEDPPFVALQNQLKLYSQPTLKESLPPFQGGAIGYISYEAGRLLEKLPSTDFEHERIDDIHLPFYDVILAVDHFPDGGTNASPARAWIISTGWPCTGEKQQTHARARLDWFRSELAAAATKPPTPHNTPPIKGWRSNFSRSGYQQAIERTRHHILEGDIFQANITQRFSASVPKYETATPLAYYLQLRKENPAPFAAYLACGDHVIASSSPERFLTLDATGHAETRPIKGTAPRDLTNPVRDQVLSKNLLNSDKDRAENVMITDLMRNDLSRVCKPDSVKVPDLCRLESYARVHHLVSVVIGHLKQGMGPVALLGACFPGGSITGAPKIRSMEIITTLENLPRGVYCGSIGYIGFDGTMDTNIAIRTVTFKDDLVHFGVGGGITVLSDPAAEYEETLHKAAAIFKSLGTSVEEERAGLERDKTEKDEESPDR</sequence>
<comment type="caution">
    <text evidence="6">The sequence shown here is derived from an EMBL/GenBank/DDBJ whole genome shotgun (WGS) entry which is preliminary data.</text>
</comment>
<evidence type="ECO:0000259" key="4">
    <source>
        <dbReference type="Pfam" id="PF00425"/>
    </source>
</evidence>
<dbReference type="PRINTS" id="PR00095">
    <property type="entry name" value="ANTSNTHASEI"/>
</dbReference>
<dbReference type="GO" id="GO:0009396">
    <property type="term" value="P:folic acid-containing compound biosynthetic process"/>
    <property type="evidence" value="ECO:0007669"/>
    <property type="project" value="InterPro"/>
</dbReference>
<dbReference type="InterPro" id="IPR005802">
    <property type="entry name" value="ADC_synth_comp_1"/>
</dbReference>
<proteinExistence type="predicted"/>
<dbReference type="Pfam" id="PF00425">
    <property type="entry name" value="Chorismate_bind"/>
    <property type="match status" value="1"/>
</dbReference>
<dbReference type="EMBL" id="PKUQ01000016">
    <property type="protein sequence ID" value="PLW77704.1"/>
    <property type="molecule type" value="Genomic_DNA"/>
</dbReference>
<evidence type="ECO:0000256" key="1">
    <source>
        <dbReference type="ARBA" id="ARBA00013139"/>
    </source>
</evidence>
<dbReference type="InterPro" id="IPR019999">
    <property type="entry name" value="Anth_synth_I-like"/>
</dbReference>
<dbReference type="GO" id="GO:0000162">
    <property type="term" value="P:L-tryptophan biosynthetic process"/>
    <property type="evidence" value="ECO:0007669"/>
    <property type="project" value="TreeGrafter"/>
</dbReference>
<evidence type="ECO:0000259" key="5">
    <source>
        <dbReference type="Pfam" id="PF04715"/>
    </source>
</evidence>
<evidence type="ECO:0000256" key="2">
    <source>
        <dbReference type="ARBA" id="ARBA00022679"/>
    </source>
</evidence>
<dbReference type="InterPro" id="IPR015890">
    <property type="entry name" value="Chorismate_C"/>
</dbReference>